<dbReference type="PANTHER" id="PTHR35848">
    <property type="entry name" value="OXALATE-BINDING PROTEIN"/>
    <property type="match status" value="1"/>
</dbReference>
<keyword evidence="4" id="KW-1185">Reference proteome</keyword>
<feature type="domain" description="Cupin type-2" evidence="2">
    <location>
        <begin position="43"/>
        <end position="114"/>
    </location>
</feature>
<reference evidence="4" key="1">
    <citation type="submission" date="2016-11" db="EMBL/GenBank/DDBJ databases">
        <authorList>
            <person name="Varghese N."/>
            <person name="Submissions S."/>
        </authorList>
    </citation>
    <scope>NUCLEOTIDE SEQUENCE [LARGE SCALE GENOMIC DNA]</scope>
    <source>
        <strain evidence="4">DSM 29440</strain>
    </source>
</reference>
<accession>A0A1N6IKH2</accession>
<name>A0A1N6IKH2_9RHOB</name>
<sequence length="315" mass="33758">MPVISHQTVRRDSGTPEAIASHGAFEARLYSDTAGLTQFGAFIEELAPGSRSSNRHWHEEQDEFLWMLSGVATLHENRGSVTLRPGDAVAWPKGVANAHCIENAGDAPCSYLVVGKRGGDDVVHYPDQGEKKLIPEGGPRQMRPDDMPAPADLPSAVLDLGAAPVKTGSIYPEPYAAMMAGRASLRLGQMGGLTQFGANLVTLQPGALASLRHWHENEDEFLIVTEGAFVLVDDQGAHPMGPGDVAAFPAGDPNGHHMTNRSEAPASFLVIGTKAPREVAHYADHDLRIEIESGNARFTYSDGSPWDGPRQGRTT</sequence>
<dbReference type="SUPFAM" id="SSF51182">
    <property type="entry name" value="RmlC-like cupins"/>
    <property type="match status" value="2"/>
</dbReference>
<keyword evidence="1" id="KW-0479">Metal-binding</keyword>
<dbReference type="Gene3D" id="2.60.120.10">
    <property type="entry name" value="Jelly Rolls"/>
    <property type="match status" value="2"/>
</dbReference>
<feature type="domain" description="Cupin type-2" evidence="2">
    <location>
        <begin position="200"/>
        <end position="271"/>
    </location>
</feature>
<dbReference type="EMBL" id="FSRL01000002">
    <property type="protein sequence ID" value="SIO32479.1"/>
    <property type="molecule type" value="Genomic_DNA"/>
</dbReference>
<dbReference type="STRING" id="1217970.SAMN05444002_4000"/>
<dbReference type="GO" id="GO:0046872">
    <property type="term" value="F:metal ion binding"/>
    <property type="evidence" value="ECO:0007669"/>
    <property type="project" value="UniProtKB-KW"/>
</dbReference>
<evidence type="ECO:0000313" key="4">
    <source>
        <dbReference type="Proteomes" id="UP000184932"/>
    </source>
</evidence>
<dbReference type="AlphaFoldDB" id="A0A1N6IKH2"/>
<dbReference type="OrthoDB" id="5290459at2"/>
<dbReference type="CDD" id="cd02224">
    <property type="entry name" value="cupin_SPO2919-like"/>
    <property type="match status" value="2"/>
</dbReference>
<dbReference type="Proteomes" id="UP000184932">
    <property type="component" value="Unassembled WGS sequence"/>
</dbReference>
<dbReference type="InterPro" id="IPR011051">
    <property type="entry name" value="RmlC_Cupin_sf"/>
</dbReference>
<dbReference type="InterPro" id="IPR013096">
    <property type="entry name" value="Cupin_2"/>
</dbReference>
<evidence type="ECO:0000313" key="3">
    <source>
        <dbReference type="EMBL" id="SIO32479.1"/>
    </source>
</evidence>
<gene>
    <name evidence="3" type="ORF">SAMN05444002_4000</name>
</gene>
<dbReference type="RefSeq" id="WP_084193219.1">
    <property type="nucleotide sequence ID" value="NZ_FSRL01000002.1"/>
</dbReference>
<dbReference type="Pfam" id="PF07883">
    <property type="entry name" value="Cupin_2"/>
    <property type="match status" value="2"/>
</dbReference>
<dbReference type="InterPro" id="IPR051610">
    <property type="entry name" value="GPI/OXD"/>
</dbReference>
<protein>
    <submittedName>
        <fullName evidence="3">Uncharacterized conserved protein, cupin superfamily</fullName>
    </submittedName>
</protein>
<evidence type="ECO:0000259" key="2">
    <source>
        <dbReference type="Pfam" id="PF07883"/>
    </source>
</evidence>
<evidence type="ECO:0000256" key="1">
    <source>
        <dbReference type="ARBA" id="ARBA00022723"/>
    </source>
</evidence>
<dbReference type="PANTHER" id="PTHR35848:SF9">
    <property type="entry name" value="SLL1358 PROTEIN"/>
    <property type="match status" value="1"/>
</dbReference>
<dbReference type="InterPro" id="IPR014710">
    <property type="entry name" value="RmlC-like_jellyroll"/>
</dbReference>
<organism evidence="3 4">
    <name type="scientific">Vannielia litorea</name>
    <dbReference type="NCBI Taxonomy" id="1217970"/>
    <lineage>
        <taxon>Bacteria</taxon>
        <taxon>Pseudomonadati</taxon>
        <taxon>Pseudomonadota</taxon>
        <taxon>Alphaproteobacteria</taxon>
        <taxon>Rhodobacterales</taxon>
        <taxon>Paracoccaceae</taxon>
        <taxon>Vannielia</taxon>
    </lineage>
</organism>
<proteinExistence type="predicted"/>